<dbReference type="GO" id="GO:0006260">
    <property type="term" value="P:DNA replication"/>
    <property type="evidence" value="ECO:0007669"/>
    <property type="project" value="UniProtKB-UniRule"/>
</dbReference>
<evidence type="ECO:0000256" key="5">
    <source>
        <dbReference type="RuleBase" id="RU368084"/>
    </source>
</evidence>
<dbReference type="EMBL" id="LZYO01000178">
    <property type="protein sequence ID" value="ODH26689.1"/>
    <property type="molecule type" value="Genomic_DNA"/>
</dbReference>
<proteinExistence type="inferred from homology"/>
<feature type="compositionally biased region" description="Polar residues" evidence="6">
    <location>
        <begin position="108"/>
        <end position="124"/>
    </location>
</feature>
<comment type="similarity">
    <text evidence="2 5">Belongs to the ORC2 family.</text>
</comment>
<evidence type="ECO:0000256" key="4">
    <source>
        <dbReference type="ARBA" id="ARBA00023242"/>
    </source>
</evidence>
<evidence type="ECO:0000256" key="6">
    <source>
        <dbReference type="SAM" id="MobiDB-lite"/>
    </source>
</evidence>
<dbReference type="AlphaFoldDB" id="A0A1D2JD29"/>
<feature type="domain" description="Origin recognition complex subunit 2 RecA-like" evidence="7">
    <location>
        <begin position="266"/>
        <end position="436"/>
    </location>
</feature>
<name>A0A1D2JD29_PARBR</name>
<dbReference type="PANTHER" id="PTHR14052">
    <property type="entry name" value="ORIGIN RECOGNITION COMPLEX SUBUNIT 2"/>
    <property type="match status" value="1"/>
</dbReference>
<organism evidence="9 10">
    <name type="scientific">Paracoccidioides brasiliensis</name>
    <dbReference type="NCBI Taxonomy" id="121759"/>
    <lineage>
        <taxon>Eukaryota</taxon>
        <taxon>Fungi</taxon>
        <taxon>Dikarya</taxon>
        <taxon>Ascomycota</taxon>
        <taxon>Pezizomycotina</taxon>
        <taxon>Eurotiomycetes</taxon>
        <taxon>Eurotiomycetidae</taxon>
        <taxon>Onygenales</taxon>
        <taxon>Ajellomycetaceae</taxon>
        <taxon>Paracoccidioides</taxon>
    </lineage>
</organism>
<dbReference type="Pfam" id="PF24882">
    <property type="entry name" value="WHD_ORC2"/>
    <property type="match status" value="1"/>
</dbReference>
<comment type="caution">
    <text evidence="9">The sequence shown here is derived from an EMBL/GenBank/DDBJ whole genome shotgun (WGS) entry which is preliminary data.</text>
</comment>
<keyword evidence="4 5" id="KW-0539">Nucleus</keyword>
<keyword evidence="3 5" id="KW-0235">DNA replication</keyword>
<feature type="compositionally biased region" description="Polar residues" evidence="6">
    <location>
        <begin position="56"/>
        <end position="68"/>
    </location>
</feature>
<comment type="subunit">
    <text evidence="5">Component of the origin recognition complex (ORC).</text>
</comment>
<dbReference type="VEuPathDB" id="FungiDB:PADG_05826"/>
<dbReference type="PANTHER" id="PTHR14052:SF0">
    <property type="entry name" value="ORIGIN RECOGNITION COMPLEX SUBUNIT 2"/>
    <property type="match status" value="1"/>
</dbReference>
<gene>
    <name evidence="9" type="ORF">ACO22_04476</name>
</gene>
<evidence type="ECO:0000259" key="7">
    <source>
        <dbReference type="Pfam" id="PF04084"/>
    </source>
</evidence>
<comment type="function">
    <text evidence="5">Component of the origin recognition complex (ORC) that binds origins of replication. DNA-binding is ATP-dependent. ORC is required to assemble the pre-replication complex necessary to initiate DNA replication.</text>
</comment>
<dbReference type="GO" id="GO:0005664">
    <property type="term" value="C:nuclear origin of replication recognition complex"/>
    <property type="evidence" value="ECO:0007669"/>
    <property type="project" value="UniProtKB-UniRule"/>
</dbReference>
<sequence length="589" mass="66059">MLDVRVQRRFVQFWDAQSLIPRSTITMKRKLPDTSEQEEDNSLINTTPRKRRTADLQCSSKSRNNTDLPKTPSRKLRAANNKSKIQPTPVVNGPIQDSLTPKGKSRSLFATPSKATGKKPTNASPPIVRNADRSARRKSARVLLDPNDDDDWDGAVQLAQEIWDAEDEETGADNGEKGTKKGKKSQVNGTENPEASPKRRAGRPKGAKNRRSPTPEGDLPPHERYFFQNRPGPVQTSDNTLAKLSLLTHEEYFEQLGKFEDPHREEKEFLLELHERSFPQWEFELSEGFNICLYGYGSKRRLVNRFAEFLSQRHSDPPTIVIVNGYMSSTTIRSILATIIGAILGPDTPSKLGTQPSEVLELLQSILDTKPPPHPIMVFINSIDASALRRAAHQSILARLASIPLINVLATADTPNFPILWDVSHRDQFNFVFHDCTTFIPYGVELNVVDVVNSLLGHQVRRIGGKDGVNFVLKSLPENTRKLYRLLVTEILTLLGEQHLSDDEDAGAGGNQDRGGNEGEEVAIEWRTLFHKAAEEFISSSEMMFRTQLKEFYDHQMIVSRTDASGAELLGIPLSREEMEGVLEDLVID</sequence>
<evidence type="ECO:0000256" key="3">
    <source>
        <dbReference type="ARBA" id="ARBA00022705"/>
    </source>
</evidence>
<protein>
    <recommendedName>
        <fullName evidence="5">Origin recognition complex subunit 2</fullName>
    </recommendedName>
</protein>
<dbReference type="GO" id="GO:0003688">
    <property type="term" value="F:DNA replication origin binding"/>
    <property type="evidence" value="ECO:0007669"/>
    <property type="project" value="UniProtKB-UniRule"/>
</dbReference>
<evidence type="ECO:0000313" key="10">
    <source>
        <dbReference type="Proteomes" id="UP000242814"/>
    </source>
</evidence>
<feature type="region of interest" description="Disordered" evidence="6">
    <location>
        <begin position="27"/>
        <end position="152"/>
    </location>
</feature>
<dbReference type="InterPro" id="IPR007220">
    <property type="entry name" value="ORC2"/>
</dbReference>
<evidence type="ECO:0000256" key="1">
    <source>
        <dbReference type="ARBA" id="ARBA00004123"/>
    </source>
</evidence>
<dbReference type="Pfam" id="PF04084">
    <property type="entry name" value="RecA-like_ORC2"/>
    <property type="match status" value="1"/>
</dbReference>
<dbReference type="VEuPathDB" id="FungiDB:PABG_05512"/>
<evidence type="ECO:0000259" key="8">
    <source>
        <dbReference type="Pfam" id="PF24882"/>
    </source>
</evidence>
<dbReference type="InterPro" id="IPR056773">
    <property type="entry name" value="WHD_ORC2"/>
</dbReference>
<feature type="compositionally biased region" description="Basic residues" evidence="6">
    <location>
        <begin position="198"/>
        <end position="211"/>
    </location>
</feature>
<feature type="domain" description="Origin recognition complex subunit 2 winged-helix" evidence="8">
    <location>
        <begin position="518"/>
        <end position="578"/>
    </location>
</feature>
<dbReference type="Proteomes" id="UP000242814">
    <property type="component" value="Unassembled WGS sequence"/>
</dbReference>
<dbReference type="InterPro" id="IPR056772">
    <property type="entry name" value="RecA-like_ORC2"/>
</dbReference>
<accession>A0A1D2JD29</accession>
<evidence type="ECO:0000256" key="2">
    <source>
        <dbReference type="ARBA" id="ARBA00007421"/>
    </source>
</evidence>
<feature type="region of interest" description="Disordered" evidence="6">
    <location>
        <begin position="164"/>
        <end position="236"/>
    </location>
</feature>
<evidence type="ECO:0000313" key="9">
    <source>
        <dbReference type="EMBL" id="ODH26689.1"/>
    </source>
</evidence>
<comment type="subcellular location">
    <subcellularLocation>
        <location evidence="1 5">Nucleus</location>
    </subcellularLocation>
</comment>
<reference evidence="9 10" key="1">
    <citation type="submission" date="2016-06" db="EMBL/GenBank/DDBJ databases">
        <authorList>
            <person name="Kjaerup R.B."/>
            <person name="Dalgaard T.S."/>
            <person name="Juul-Madsen H.R."/>
        </authorList>
    </citation>
    <scope>NUCLEOTIDE SEQUENCE [LARGE SCALE GENOMIC DNA]</scope>
    <source>
        <strain evidence="9 10">Pb300</strain>
    </source>
</reference>